<sequence>MASGEILIKLFKAFKDNDDVEFSKIAFDIIEEEKRKNHNLLAMKLNKIMFDESNKYYSKKNTINNKKQIPIDRDTGIELLDVKFTQKALNDVILSNENQEKINNIINEYFNRDILKTYKLSPKTKILFCGPPGCGKTITAEAIASELQIPLLYTRFDSIVSSLLGETSTNLRKVFDFAKNGEWVLFFDEFDSIGKSREYTSEHSELKRVVNSYLQLMDNFTSDTIIISATNYETMIDKALWRRFDEIIFFDKPTESDILRLLEKKFKSINYKGIDLNKYVLKFSGMAFSDIDRTCREAIKQMVLTNSDRLTDTILTKVINNEIKRRELIENNI</sequence>
<keyword evidence="7" id="KW-1185">Reference proteome</keyword>
<name>A0A4V3RL92_9CLOT</name>
<dbReference type="Pfam" id="PF00004">
    <property type="entry name" value="AAA"/>
    <property type="match status" value="1"/>
</dbReference>
<dbReference type="Gene3D" id="3.40.50.300">
    <property type="entry name" value="P-loop containing nucleotide triphosphate hydrolases"/>
    <property type="match status" value="1"/>
</dbReference>
<evidence type="ECO:0000256" key="4">
    <source>
        <dbReference type="RuleBase" id="RU003651"/>
    </source>
</evidence>
<dbReference type="InterPro" id="IPR050221">
    <property type="entry name" value="26S_Proteasome_ATPase"/>
</dbReference>
<evidence type="ECO:0000313" key="6">
    <source>
        <dbReference type="EMBL" id="TGY42820.1"/>
    </source>
</evidence>
<dbReference type="InterPro" id="IPR003960">
    <property type="entry name" value="ATPase_AAA_CS"/>
</dbReference>
<dbReference type="OrthoDB" id="9806903at2"/>
<reference evidence="6 7" key="1">
    <citation type="submission" date="2019-04" db="EMBL/GenBank/DDBJ databases">
        <title>Microbes associate with the intestines of laboratory mice.</title>
        <authorList>
            <person name="Navarre W."/>
            <person name="Wong E."/>
            <person name="Huang K."/>
            <person name="Tropini C."/>
            <person name="Ng K."/>
            <person name="Yu B."/>
        </authorList>
    </citation>
    <scope>NUCLEOTIDE SEQUENCE [LARGE SCALE GENOMIC DNA]</scope>
    <source>
        <strain evidence="6 7">NM50_B9-20</strain>
    </source>
</reference>
<dbReference type="GO" id="GO:0016887">
    <property type="term" value="F:ATP hydrolysis activity"/>
    <property type="evidence" value="ECO:0007669"/>
    <property type="project" value="InterPro"/>
</dbReference>
<accession>A0A4V3RL92</accession>
<dbReference type="InterPro" id="IPR003959">
    <property type="entry name" value="ATPase_AAA_core"/>
</dbReference>
<dbReference type="SUPFAM" id="SSF52540">
    <property type="entry name" value="P-loop containing nucleoside triphosphate hydrolases"/>
    <property type="match status" value="1"/>
</dbReference>
<dbReference type="EMBL" id="SRYR01000002">
    <property type="protein sequence ID" value="TGY42820.1"/>
    <property type="molecule type" value="Genomic_DNA"/>
</dbReference>
<evidence type="ECO:0000256" key="3">
    <source>
        <dbReference type="ARBA" id="ARBA00022840"/>
    </source>
</evidence>
<protein>
    <submittedName>
        <fullName evidence="6">ATP-binding protein</fullName>
    </submittedName>
</protein>
<comment type="similarity">
    <text evidence="1 4">Belongs to the AAA ATPase family.</text>
</comment>
<proteinExistence type="inferred from homology"/>
<organism evidence="6 7">
    <name type="scientific">Clostridium sartagoforme</name>
    <dbReference type="NCBI Taxonomy" id="84031"/>
    <lineage>
        <taxon>Bacteria</taxon>
        <taxon>Bacillati</taxon>
        <taxon>Bacillota</taxon>
        <taxon>Clostridia</taxon>
        <taxon>Eubacteriales</taxon>
        <taxon>Clostridiaceae</taxon>
        <taxon>Clostridium</taxon>
    </lineage>
</organism>
<dbReference type="CDD" id="cd19481">
    <property type="entry name" value="RecA-like_protease"/>
    <property type="match status" value="1"/>
</dbReference>
<dbReference type="PROSITE" id="PS00674">
    <property type="entry name" value="AAA"/>
    <property type="match status" value="1"/>
</dbReference>
<comment type="caution">
    <text evidence="6">The sequence shown here is derived from an EMBL/GenBank/DDBJ whole genome shotgun (WGS) entry which is preliminary data.</text>
</comment>
<dbReference type="PANTHER" id="PTHR23073">
    <property type="entry name" value="26S PROTEASOME REGULATORY SUBUNIT"/>
    <property type="match status" value="1"/>
</dbReference>
<dbReference type="SMART" id="SM00382">
    <property type="entry name" value="AAA"/>
    <property type="match status" value="1"/>
</dbReference>
<evidence type="ECO:0000259" key="5">
    <source>
        <dbReference type="SMART" id="SM00382"/>
    </source>
</evidence>
<dbReference type="InterPro" id="IPR027417">
    <property type="entry name" value="P-loop_NTPase"/>
</dbReference>
<keyword evidence="2 4" id="KW-0547">Nucleotide-binding</keyword>
<dbReference type="AlphaFoldDB" id="A0A4V3RL92"/>
<evidence type="ECO:0000256" key="2">
    <source>
        <dbReference type="ARBA" id="ARBA00022741"/>
    </source>
</evidence>
<dbReference type="InterPro" id="IPR003593">
    <property type="entry name" value="AAA+_ATPase"/>
</dbReference>
<keyword evidence="3 4" id="KW-0067">ATP-binding</keyword>
<dbReference type="GO" id="GO:0005524">
    <property type="term" value="F:ATP binding"/>
    <property type="evidence" value="ECO:0007669"/>
    <property type="project" value="UniProtKB-KW"/>
</dbReference>
<evidence type="ECO:0000256" key="1">
    <source>
        <dbReference type="ARBA" id="ARBA00006914"/>
    </source>
</evidence>
<evidence type="ECO:0000313" key="7">
    <source>
        <dbReference type="Proteomes" id="UP000306888"/>
    </source>
</evidence>
<dbReference type="Proteomes" id="UP000306888">
    <property type="component" value="Unassembled WGS sequence"/>
</dbReference>
<gene>
    <name evidence="6" type="ORF">E5347_08415</name>
</gene>
<dbReference type="RefSeq" id="WP_136006339.1">
    <property type="nucleotide sequence ID" value="NZ_SRYR01000002.1"/>
</dbReference>
<feature type="domain" description="AAA+ ATPase" evidence="5">
    <location>
        <begin position="122"/>
        <end position="254"/>
    </location>
</feature>